<reference evidence="2 3" key="1">
    <citation type="submission" date="2015-08" db="EMBL/GenBank/DDBJ databases">
        <title>Genome sequencing and assembly of the deep-sea bacterium Idiomarina zobellii.</title>
        <authorList>
            <person name="Mithoefer S.D."/>
            <person name="Rheaume B.A."/>
            <person name="MacLea K.S."/>
        </authorList>
    </citation>
    <scope>NUCLEOTIDE SEQUENCE [LARGE SCALE GENOMIC DNA]</scope>
    <source>
        <strain evidence="2 3">KMM 231</strain>
    </source>
</reference>
<dbReference type="OrthoDB" id="6238509at2"/>
<dbReference type="RefSeq" id="WP_053952357.1">
    <property type="nucleotide sequence ID" value="NZ_FNCB01000001.1"/>
</dbReference>
<name>A0A837NB85_9GAMM</name>
<keyword evidence="3" id="KW-1185">Reference proteome</keyword>
<proteinExistence type="predicted"/>
<keyword evidence="1" id="KW-0472">Membrane</keyword>
<dbReference type="EMBL" id="LHSG01000001">
    <property type="protein sequence ID" value="KPD24882.1"/>
    <property type="molecule type" value="Genomic_DNA"/>
</dbReference>
<accession>A0A837NB85</accession>
<gene>
    <name evidence="2" type="ORF">AFK76_00520</name>
</gene>
<organism evidence="2 3">
    <name type="scientific">Idiomarina zobellii</name>
    <dbReference type="NCBI Taxonomy" id="86103"/>
    <lineage>
        <taxon>Bacteria</taxon>
        <taxon>Pseudomonadati</taxon>
        <taxon>Pseudomonadota</taxon>
        <taxon>Gammaproteobacteria</taxon>
        <taxon>Alteromonadales</taxon>
        <taxon>Idiomarinaceae</taxon>
        <taxon>Idiomarina</taxon>
    </lineage>
</organism>
<dbReference type="Proteomes" id="UP000053030">
    <property type="component" value="Unassembled WGS sequence"/>
</dbReference>
<comment type="caution">
    <text evidence="2">The sequence shown here is derived from an EMBL/GenBank/DDBJ whole genome shotgun (WGS) entry which is preliminary data.</text>
</comment>
<sequence>MLKRILLPIAAIIITVGVILGSAVIYQKTTMQPDLPTDEDCNIQQLVNNGDGSLEAHTYWCERGSDKQWQGHEVWLYEPRVEKWQRILTTEHDGCMKLTLSDQQLDINHDGDRGNMNLVEPVFLYNDANGVSQSLSVQVSTAGDAVCSDK</sequence>
<protein>
    <submittedName>
        <fullName evidence="2">Uncharacterized protein</fullName>
    </submittedName>
</protein>
<feature type="transmembrane region" description="Helical" evidence="1">
    <location>
        <begin position="6"/>
        <end position="26"/>
    </location>
</feature>
<keyword evidence="1" id="KW-0812">Transmembrane</keyword>
<keyword evidence="1" id="KW-1133">Transmembrane helix</keyword>
<dbReference type="AlphaFoldDB" id="A0A837NB85"/>
<evidence type="ECO:0000256" key="1">
    <source>
        <dbReference type="SAM" id="Phobius"/>
    </source>
</evidence>
<evidence type="ECO:0000313" key="3">
    <source>
        <dbReference type="Proteomes" id="UP000053030"/>
    </source>
</evidence>
<evidence type="ECO:0000313" key="2">
    <source>
        <dbReference type="EMBL" id="KPD24882.1"/>
    </source>
</evidence>